<dbReference type="PANTHER" id="PTHR43434:SF1">
    <property type="entry name" value="PHOSPHOGLYCOLATE PHOSPHATASE"/>
    <property type="match status" value="1"/>
</dbReference>
<dbReference type="SFLD" id="SFLDG01129">
    <property type="entry name" value="C1.5:_HAD__Beta-PGM__Phosphata"/>
    <property type="match status" value="1"/>
</dbReference>
<name>A0A382QPC2_9ZZZZ</name>
<organism evidence="1">
    <name type="scientific">marine metagenome</name>
    <dbReference type="NCBI Taxonomy" id="408172"/>
    <lineage>
        <taxon>unclassified sequences</taxon>
        <taxon>metagenomes</taxon>
        <taxon>ecological metagenomes</taxon>
    </lineage>
</organism>
<reference evidence="1" key="1">
    <citation type="submission" date="2018-05" db="EMBL/GenBank/DDBJ databases">
        <authorList>
            <person name="Lanie J.A."/>
            <person name="Ng W.-L."/>
            <person name="Kazmierczak K.M."/>
            <person name="Andrzejewski T.M."/>
            <person name="Davidsen T.M."/>
            <person name="Wayne K.J."/>
            <person name="Tettelin H."/>
            <person name="Glass J.I."/>
            <person name="Rusch D."/>
            <person name="Podicherti R."/>
            <person name="Tsui H.-C.T."/>
            <person name="Winkler M.E."/>
        </authorList>
    </citation>
    <scope>NUCLEOTIDE SEQUENCE</scope>
</reference>
<proteinExistence type="predicted"/>
<dbReference type="InterPro" id="IPR023214">
    <property type="entry name" value="HAD_sf"/>
</dbReference>
<dbReference type="EMBL" id="UINC01115953">
    <property type="protein sequence ID" value="SVC87349.1"/>
    <property type="molecule type" value="Genomic_DNA"/>
</dbReference>
<dbReference type="SFLD" id="SFLDS00003">
    <property type="entry name" value="Haloacid_Dehalogenase"/>
    <property type="match status" value="1"/>
</dbReference>
<evidence type="ECO:0008006" key="2">
    <source>
        <dbReference type="Google" id="ProtNLM"/>
    </source>
</evidence>
<protein>
    <recommendedName>
        <fullName evidence="2">Phosphoglycolate phosphatase</fullName>
    </recommendedName>
</protein>
<dbReference type="InterPro" id="IPR041492">
    <property type="entry name" value="HAD_2"/>
</dbReference>
<dbReference type="SUPFAM" id="SSF56784">
    <property type="entry name" value="HAD-like"/>
    <property type="match status" value="1"/>
</dbReference>
<dbReference type="Gene3D" id="1.10.150.240">
    <property type="entry name" value="Putative phosphatase, domain 2"/>
    <property type="match status" value="1"/>
</dbReference>
<dbReference type="InterPro" id="IPR023198">
    <property type="entry name" value="PGP-like_dom2"/>
</dbReference>
<dbReference type="GO" id="GO:0006281">
    <property type="term" value="P:DNA repair"/>
    <property type="evidence" value="ECO:0007669"/>
    <property type="project" value="TreeGrafter"/>
</dbReference>
<evidence type="ECO:0000313" key="1">
    <source>
        <dbReference type="EMBL" id="SVC87349.1"/>
    </source>
</evidence>
<dbReference type="GO" id="GO:0005829">
    <property type="term" value="C:cytosol"/>
    <property type="evidence" value="ECO:0007669"/>
    <property type="project" value="TreeGrafter"/>
</dbReference>
<dbReference type="PANTHER" id="PTHR43434">
    <property type="entry name" value="PHOSPHOGLYCOLATE PHOSPHATASE"/>
    <property type="match status" value="1"/>
</dbReference>
<sequence>MVESVKKKYTHIIWDWNGTIIDDAQLCVRIVNDILEDRGLPQLLLEHYREQFDFPVRDYYNRLGLPCQGPEFNEISTVFIEKYHFLWKQCVLQENARATISKISSLGIDQSLLSAGKEEHVKAFVRHHNLHDYFCVIVGTSNIHAEGKLDRARSLVEGSELKRDEYLLVGDTLHDHEVAQELGIDCLLYSNGHHSERKLTASGSPVINQLDQLLKWVG</sequence>
<dbReference type="InterPro" id="IPR036412">
    <property type="entry name" value="HAD-like_sf"/>
</dbReference>
<gene>
    <name evidence="1" type="ORF">METZ01_LOCUS340203</name>
</gene>
<dbReference type="AlphaFoldDB" id="A0A382QPC2"/>
<dbReference type="GO" id="GO:0008967">
    <property type="term" value="F:phosphoglycolate phosphatase activity"/>
    <property type="evidence" value="ECO:0007669"/>
    <property type="project" value="TreeGrafter"/>
</dbReference>
<dbReference type="InterPro" id="IPR050155">
    <property type="entry name" value="HAD-like_hydrolase_sf"/>
</dbReference>
<accession>A0A382QPC2</accession>
<dbReference type="Gene3D" id="3.40.50.1000">
    <property type="entry name" value="HAD superfamily/HAD-like"/>
    <property type="match status" value="1"/>
</dbReference>
<dbReference type="Pfam" id="PF13419">
    <property type="entry name" value="HAD_2"/>
    <property type="match status" value="1"/>
</dbReference>